<proteinExistence type="predicted"/>
<dbReference type="Pfam" id="PF11912">
    <property type="entry name" value="CfaA_B_C"/>
    <property type="match status" value="1"/>
</dbReference>
<feature type="region of interest" description="Disordered" evidence="1">
    <location>
        <begin position="239"/>
        <end position="306"/>
    </location>
</feature>
<feature type="chain" id="PRO_5042982171" evidence="2">
    <location>
        <begin position="21"/>
        <end position="354"/>
    </location>
</feature>
<dbReference type="PANTHER" id="PTHR33576:SF2">
    <property type="entry name" value="TRANSMEMBRANE PROTEIN"/>
    <property type="match status" value="1"/>
</dbReference>
<dbReference type="Proteomes" id="UP001344447">
    <property type="component" value="Unassembled WGS sequence"/>
</dbReference>
<reference evidence="3 4" key="1">
    <citation type="submission" date="2023-11" db="EMBL/GenBank/DDBJ databases">
        <title>Dfirmibasis_genome.</title>
        <authorList>
            <person name="Edelbroek B."/>
            <person name="Kjellin J."/>
            <person name="Jerlstrom-Hultqvist J."/>
            <person name="Soderbom F."/>
        </authorList>
    </citation>
    <scope>NUCLEOTIDE SEQUENCE [LARGE SCALE GENOMIC DNA]</scope>
    <source>
        <strain evidence="3 4">TNS-C-14</strain>
    </source>
</reference>
<dbReference type="EMBL" id="JAVFKY010000002">
    <property type="protein sequence ID" value="KAK5580247.1"/>
    <property type="molecule type" value="Genomic_DNA"/>
</dbReference>
<keyword evidence="4" id="KW-1185">Reference proteome</keyword>
<comment type="caution">
    <text evidence="3">The sequence shown here is derived from an EMBL/GenBank/DDBJ whole genome shotgun (WGS) entry which is preliminary data.</text>
</comment>
<feature type="compositionally biased region" description="Gly residues" evidence="1">
    <location>
        <begin position="250"/>
        <end position="271"/>
    </location>
</feature>
<gene>
    <name evidence="3" type="ORF">RB653_000262</name>
</gene>
<feature type="compositionally biased region" description="Low complexity" evidence="1">
    <location>
        <begin position="239"/>
        <end position="249"/>
    </location>
</feature>
<accession>A0AAN7TWD8</accession>
<protein>
    <submittedName>
        <fullName evidence="3">Uncharacterized protein</fullName>
    </submittedName>
</protein>
<sequence>MKLIIFTLIIFNLIINFTNGYEYINFIPHYDSDCSEVSREGVGYSIVVDTCFTLDNTTNHVIQLRGESEVIWKDYYDVGGSTDCLIPIQQPTGGARIGDCIIADFTFNSFLQPITLQPIFYKIDQSSEPELQPNSYVTTFMSDQCDDDQVLLAQYILNDTKIAYGSKANLVTFFCDPKTNLPFTQFCPPGSDGSCFPPKSKSMTCHQIVPFFNSSSEEFPPTTGAASLSSGSVVSTGNPNGVGSTISTGGASGATGGDSSGASGSTGGGVTSGDDGDGSGTGISSGNDGGGPTGGGGGGPTGIVTTGGFVGSNGDLINDYSSNRIKLIEIDDQFAFSSSSSYQNLYYTSIYCEQ</sequence>
<dbReference type="PANTHER" id="PTHR33576">
    <property type="entry name" value="CARBOHYDRATE BINDING DOMAIN-CONTAINING PROTEIN-RELATED"/>
    <property type="match status" value="1"/>
</dbReference>
<evidence type="ECO:0000256" key="2">
    <source>
        <dbReference type="SAM" id="SignalP"/>
    </source>
</evidence>
<evidence type="ECO:0000313" key="3">
    <source>
        <dbReference type="EMBL" id="KAK5580247.1"/>
    </source>
</evidence>
<dbReference type="AlphaFoldDB" id="A0AAN7TWD8"/>
<name>A0AAN7TWD8_9MYCE</name>
<evidence type="ECO:0000256" key="1">
    <source>
        <dbReference type="SAM" id="MobiDB-lite"/>
    </source>
</evidence>
<dbReference type="InterPro" id="IPR021837">
    <property type="entry name" value="CfaA/B/C"/>
</dbReference>
<organism evidence="3 4">
    <name type="scientific">Dictyostelium firmibasis</name>
    <dbReference type="NCBI Taxonomy" id="79012"/>
    <lineage>
        <taxon>Eukaryota</taxon>
        <taxon>Amoebozoa</taxon>
        <taxon>Evosea</taxon>
        <taxon>Eumycetozoa</taxon>
        <taxon>Dictyostelia</taxon>
        <taxon>Dictyosteliales</taxon>
        <taxon>Dictyosteliaceae</taxon>
        <taxon>Dictyostelium</taxon>
    </lineage>
</organism>
<keyword evidence="2" id="KW-0732">Signal</keyword>
<feature type="signal peptide" evidence="2">
    <location>
        <begin position="1"/>
        <end position="20"/>
    </location>
</feature>
<feature type="compositionally biased region" description="Gly residues" evidence="1">
    <location>
        <begin position="278"/>
        <end position="301"/>
    </location>
</feature>
<evidence type="ECO:0000313" key="4">
    <source>
        <dbReference type="Proteomes" id="UP001344447"/>
    </source>
</evidence>